<dbReference type="InterPro" id="IPR017452">
    <property type="entry name" value="GPCR_Rhodpsn_7TM"/>
</dbReference>
<dbReference type="PROSITE" id="PS50262">
    <property type="entry name" value="G_PROTEIN_RECEP_F1_2"/>
    <property type="match status" value="1"/>
</dbReference>
<sequence>MQINETHIILKEFKMIGFQIPQPLKNTLFAIFLVTYIFTVSGNFLIIILSSICEQLNRPMYFFLSNLSVCEIILTTNIVPNMLNLLTVDQGIITVTECFLQFYMFGTSATTECFLLAVMSYDRYLAICCPLHYTSIMNERLCTILAVIVWATGFMATIGTIILMSRLQFCKTSSIDHFFCDREPILGLSCSDTSEVRVVALVFSFCITLWPFIIIVCSYIFILRTILNMITSKERYKTFSTCSSHLIVVSMYYVSLIIMYVVPSNNQSFNANKLLSLLYIVVTPLLNPIIYSFKNRELRNELQKCIHNMLLYGKW</sequence>
<evidence type="ECO:0000256" key="10">
    <source>
        <dbReference type="ARBA" id="ARBA00023170"/>
    </source>
</evidence>
<dbReference type="PROSITE" id="PS00237">
    <property type="entry name" value="G_PROTEIN_RECEP_F1_1"/>
    <property type="match status" value="1"/>
</dbReference>
<feature type="transmembrane region" description="Helical" evidence="14">
    <location>
        <begin position="141"/>
        <end position="164"/>
    </location>
</feature>
<evidence type="ECO:0000256" key="14">
    <source>
        <dbReference type="RuleBase" id="RU363047"/>
    </source>
</evidence>
<keyword evidence="8 14" id="KW-0472">Membrane</keyword>
<keyword evidence="11" id="KW-0325">Glycoprotein</keyword>
<keyword evidence="12 13" id="KW-0807">Transducer</keyword>
<dbReference type="Gene3D" id="1.20.1070.10">
    <property type="entry name" value="Rhodopsin 7-helix transmembrane proteins"/>
    <property type="match status" value="1"/>
</dbReference>
<feature type="transmembrane region" description="Helical" evidence="14">
    <location>
        <begin position="274"/>
        <end position="293"/>
    </location>
</feature>
<feature type="transmembrane region" description="Helical" evidence="14">
    <location>
        <begin position="100"/>
        <end position="121"/>
    </location>
</feature>
<keyword evidence="10 13" id="KW-0675">Receptor</keyword>
<comment type="caution">
    <text evidence="16">The sequence shown here is derived from an EMBL/GenBank/DDBJ whole genome shotgun (WGS) entry which is preliminary data.</text>
</comment>
<accession>A0AAV3AEC6</accession>
<evidence type="ECO:0000256" key="13">
    <source>
        <dbReference type="RuleBase" id="RU000688"/>
    </source>
</evidence>
<dbReference type="AlphaFoldDB" id="A0AAV3AEC6"/>
<proteinExistence type="inferred from homology"/>
<keyword evidence="17" id="KW-1185">Reference proteome</keyword>
<reference evidence="16" key="1">
    <citation type="thesis" date="2020" institute="ProQuest LLC" country="789 East Eisenhower Parkway, Ann Arbor, MI, USA">
        <title>Comparative Genomics and Chromosome Evolution.</title>
        <authorList>
            <person name="Mudd A.B."/>
        </authorList>
    </citation>
    <scope>NUCLEOTIDE SEQUENCE</scope>
    <source>
        <strain evidence="16">1538</strain>
        <tissue evidence="16">Blood</tissue>
    </source>
</reference>
<evidence type="ECO:0000256" key="12">
    <source>
        <dbReference type="ARBA" id="ARBA00023224"/>
    </source>
</evidence>
<dbReference type="GO" id="GO:0005886">
    <property type="term" value="C:plasma membrane"/>
    <property type="evidence" value="ECO:0007669"/>
    <property type="project" value="UniProtKB-SubCell"/>
</dbReference>
<keyword evidence="9" id="KW-1015">Disulfide bond</keyword>
<dbReference type="InterPro" id="IPR000725">
    <property type="entry name" value="Olfact_rcpt"/>
</dbReference>
<dbReference type="GO" id="GO:0004930">
    <property type="term" value="F:G protein-coupled receptor activity"/>
    <property type="evidence" value="ECO:0007669"/>
    <property type="project" value="UniProtKB-KW"/>
</dbReference>
<evidence type="ECO:0000313" key="16">
    <source>
        <dbReference type="EMBL" id="DBA22746.1"/>
    </source>
</evidence>
<keyword evidence="7 13" id="KW-0297">G-protein coupled receptor</keyword>
<feature type="transmembrane region" description="Helical" evidence="14">
    <location>
        <begin position="243"/>
        <end position="262"/>
    </location>
</feature>
<keyword evidence="6 14" id="KW-1133">Transmembrane helix</keyword>
<dbReference type="PRINTS" id="PR00237">
    <property type="entry name" value="GPCRRHODOPSN"/>
</dbReference>
<evidence type="ECO:0000256" key="3">
    <source>
        <dbReference type="ARBA" id="ARBA00022606"/>
    </source>
</evidence>
<evidence type="ECO:0000256" key="11">
    <source>
        <dbReference type="ARBA" id="ARBA00023180"/>
    </source>
</evidence>
<keyword evidence="3 14" id="KW-0716">Sensory transduction</keyword>
<feature type="transmembrane region" description="Helical" evidence="14">
    <location>
        <begin position="61"/>
        <end position="80"/>
    </location>
</feature>
<dbReference type="SUPFAM" id="SSF81321">
    <property type="entry name" value="Family A G protein-coupled receptor-like"/>
    <property type="match status" value="1"/>
</dbReference>
<keyword evidence="2 14" id="KW-1003">Cell membrane</keyword>
<evidence type="ECO:0000256" key="6">
    <source>
        <dbReference type="ARBA" id="ARBA00022989"/>
    </source>
</evidence>
<dbReference type="PANTHER" id="PTHR24242:SF393">
    <property type="entry name" value="OLFACTORY RECEPTOR"/>
    <property type="match status" value="1"/>
</dbReference>
<dbReference type="GO" id="GO:0004984">
    <property type="term" value="F:olfactory receptor activity"/>
    <property type="evidence" value="ECO:0007669"/>
    <property type="project" value="InterPro"/>
</dbReference>
<dbReference type="PRINTS" id="PR00245">
    <property type="entry name" value="OLFACTORYR"/>
</dbReference>
<dbReference type="EMBL" id="DYDO01000006">
    <property type="protein sequence ID" value="DBA22746.1"/>
    <property type="molecule type" value="Genomic_DNA"/>
</dbReference>
<keyword evidence="4 13" id="KW-0812">Transmembrane</keyword>
<dbReference type="InterPro" id="IPR050939">
    <property type="entry name" value="Olfactory_GPCR1"/>
</dbReference>
<keyword evidence="5 14" id="KW-0552">Olfaction</keyword>
<evidence type="ECO:0000256" key="7">
    <source>
        <dbReference type="ARBA" id="ARBA00023040"/>
    </source>
</evidence>
<evidence type="ECO:0000256" key="5">
    <source>
        <dbReference type="ARBA" id="ARBA00022725"/>
    </source>
</evidence>
<dbReference type="FunFam" id="1.20.1070.10:FF:000010">
    <property type="entry name" value="Olfactory receptor"/>
    <property type="match status" value="1"/>
</dbReference>
<gene>
    <name evidence="16" type="ORF">GDO54_013755</name>
</gene>
<dbReference type="PANTHER" id="PTHR24242">
    <property type="entry name" value="G-PROTEIN COUPLED RECEPTOR"/>
    <property type="match status" value="1"/>
</dbReference>
<evidence type="ECO:0000256" key="4">
    <source>
        <dbReference type="ARBA" id="ARBA00022692"/>
    </source>
</evidence>
<comment type="similarity">
    <text evidence="13">Belongs to the G-protein coupled receptor 1 family.</text>
</comment>
<feature type="transmembrane region" description="Helical" evidence="14">
    <location>
        <begin position="198"/>
        <end position="222"/>
    </location>
</feature>
<dbReference type="InterPro" id="IPR000276">
    <property type="entry name" value="GPCR_Rhodpsn"/>
</dbReference>
<feature type="transmembrane region" description="Helical" evidence="14">
    <location>
        <begin position="28"/>
        <end position="49"/>
    </location>
</feature>
<organism evidence="16 17">
    <name type="scientific">Pyxicephalus adspersus</name>
    <name type="common">African bullfrog</name>
    <dbReference type="NCBI Taxonomy" id="30357"/>
    <lineage>
        <taxon>Eukaryota</taxon>
        <taxon>Metazoa</taxon>
        <taxon>Chordata</taxon>
        <taxon>Craniata</taxon>
        <taxon>Vertebrata</taxon>
        <taxon>Euteleostomi</taxon>
        <taxon>Amphibia</taxon>
        <taxon>Batrachia</taxon>
        <taxon>Anura</taxon>
        <taxon>Neobatrachia</taxon>
        <taxon>Ranoidea</taxon>
        <taxon>Pyxicephalidae</taxon>
        <taxon>Pyxicephalinae</taxon>
        <taxon>Pyxicephalus</taxon>
    </lineage>
</organism>
<evidence type="ECO:0000259" key="15">
    <source>
        <dbReference type="PROSITE" id="PS50262"/>
    </source>
</evidence>
<comment type="subcellular location">
    <subcellularLocation>
        <location evidence="1 14">Cell membrane</location>
        <topology evidence="1 14">Multi-pass membrane protein</topology>
    </subcellularLocation>
</comment>
<evidence type="ECO:0000313" key="17">
    <source>
        <dbReference type="Proteomes" id="UP001181693"/>
    </source>
</evidence>
<feature type="domain" description="G-protein coupled receptors family 1 profile" evidence="15">
    <location>
        <begin position="42"/>
        <end position="291"/>
    </location>
</feature>
<evidence type="ECO:0000256" key="2">
    <source>
        <dbReference type="ARBA" id="ARBA00022475"/>
    </source>
</evidence>
<dbReference type="Pfam" id="PF13853">
    <property type="entry name" value="7tm_4"/>
    <property type="match status" value="1"/>
</dbReference>
<evidence type="ECO:0000256" key="1">
    <source>
        <dbReference type="ARBA" id="ARBA00004651"/>
    </source>
</evidence>
<protein>
    <recommendedName>
        <fullName evidence="14">Olfactory receptor</fullName>
    </recommendedName>
</protein>
<evidence type="ECO:0000256" key="9">
    <source>
        <dbReference type="ARBA" id="ARBA00023157"/>
    </source>
</evidence>
<dbReference type="Proteomes" id="UP001181693">
    <property type="component" value="Unassembled WGS sequence"/>
</dbReference>
<name>A0AAV3AEC6_PYXAD</name>
<evidence type="ECO:0000256" key="8">
    <source>
        <dbReference type="ARBA" id="ARBA00023136"/>
    </source>
</evidence>